<feature type="region of interest" description="Disordered" evidence="1">
    <location>
        <begin position="70"/>
        <end position="106"/>
    </location>
</feature>
<proteinExistence type="predicted"/>
<dbReference type="Proteomes" id="UP001497516">
    <property type="component" value="Chromosome 7"/>
</dbReference>
<accession>A0AAV2FZD0</accession>
<dbReference type="EMBL" id="OZ034820">
    <property type="protein sequence ID" value="CAL1402908.1"/>
    <property type="molecule type" value="Genomic_DNA"/>
</dbReference>
<evidence type="ECO:0000256" key="1">
    <source>
        <dbReference type="SAM" id="MobiDB-lite"/>
    </source>
</evidence>
<gene>
    <name evidence="2" type="ORF">LTRI10_LOCUS42874</name>
</gene>
<protein>
    <submittedName>
        <fullName evidence="2">Uncharacterized protein</fullName>
    </submittedName>
</protein>
<evidence type="ECO:0000313" key="2">
    <source>
        <dbReference type="EMBL" id="CAL1402908.1"/>
    </source>
</evidence>
<organism evidence="2 3">
    <name type="scientific">Linum trigynum</name>
    <dbReference type="NCBI Taxonomy" id="586398"/>
    <lineage>
        <taxon>Eukaryota</taxon>
        <taxon>Viridiplantae</taxon>
        <taxon>Streptophyta</taxon>
        <taxon>Embryophyta</taxon>
        <taxon>Tracheophyta</taxon>
        <taxon>Spermatophyta</taxon>
        <taxon>Magnoliopsida</taxon>
        <taxon>eudicotyledons</taxon>
        <taxon>Gunneridae</taxon>
        <taxon>Pentapetalae</taxon>
        <taxon>rosids</taxon>
        <taxon>fabids</taxon>
        <taxon>Malpighiales</taxon>
        <taxon>Linaceae</taxon>
        <taxon>Linum</taxon>
    </lineage>
</organism>
<sequence>MASSVLDLVTLAPLIVIDLHAQRRQRRCGEDLLLSWRLEGVSFGVGTSADWREPTKSQAGRKMKILPYKERNGPVPDGDFHAGINAVHRQGRPPPRRGKKFEWPQE</sequence>
<dbReference type="AlphaFoldDB" id="A0AAV2FZD0"/>
<evidence type="ECO:0000313" key="3">
    <source>
        <dbReference type="Proteomes" id="UP001497516"/>
    </source>
</evidence>
<reference evidence="2 3" key="1">
    <citation type="submission" date="2024-04" db="EMBL/GenBank/DDBJ databases">
        <authorList>
            <person name="Fracassetti M."/>
        </authorList>
    </citation>
    <scope>NUCLEOTIDE SEQUENCE [LARGE SCALE GENOMIC DNA]</scope>
</reference>
<keyword evidence="3" id="KW-1185">Reference proteome</keyword>
<name>A0AAV2FZD0_9ROSI</name>
<feature type="compositionally biased region" description="Basic residues" evidence="1">
    <location>
        <begin position="89"/>
        <end position="99"/>
    </location>
</feature>